<dbReference type="PANTHER" id="PTHR30273:SF2">
    <property type="entry name" value="PROTEIN FECR"/>
    <property type="match status" value="1"/>
</dbReference>
<feature type="domain" description="FecR protein" evidence="3">
    <location>
        <begin position="147"/>
        <end position="224"/>
    </location>
</feature>
<evidence type="ECO:0000256" key="2">
    <source>
        <dbReference type="SAM" id="Phobius"/>
    </source>
</evidence>
<keyword evidence="2" id="KW-0812">Transmembrane</keyword>
<feature type="region of interest" description="Disordered" evidence="1">
    <location>
        <begin position="467"/>
        <end position="490"/>
    </location>
</feature>
<dbReference type="Gene3D" id="2.60.120.1440">
    <property type="match status" value="1"/>
</dbReference>
<comment type="caution">
    <text evidence="4">The sequence shown here is derived from an EMBL/GenBank/DDBJ whole genome shotgun (WGS) entry which is preliminary data.</text>
</comment>
<feature type="transmembrane region" description="Helical" evidence="2">
    <location>
        <begin position="81"/>
        <end position="102"/>
    </location>
</feature>
<dbReference type="Proteomes" id="UP001476282">
    <property type="component" value="Unassembled WGS sequence"/>
</dbReference>
<keyword evidence="2" id="KW-1133">Transmembrane helix</keyword>
<evidence type="ECO:0000259" key="3">
    <source>
        <dbReference type="Pfam" id="PF04773"/>
    </source>
</evidence>
<proteinExistence type="predicted"/>
<evidence type="ECO:0000256" key="1">
    <source>
        <dbReference type="SAM" id="MobiDB-lite"/>
    </source>
</evidence>
<dbReference type="InterPro" id="IPR012373">
    <property type="entry name" value="Ferrdict_sens_TM"/>
</dbReference>
<accession>A0ABP9UXC4</accession>
<dbReference type="InterPro" id="IPR006860">
    <property type="entry name" value="FecR"/>
</dbReference>
<dbReference type="RefSeq" id="WP_353568617.1">
    <property type="nucleotide sequence ID" value="NZ_BAABRI010000027.1"/>
</dbReference>
<evidence type="ECO:0000313" key="5">
    <source>
        <dbReference type="Proteomes" id="UP001476282"/>
    </source>
</evidence>
<keyword evidence="5" id="KW-1185">Reference proteome</keyword>
<dbReference type="Pfam" id="PF04773">
    <property type="entry name" value="FecR"/>
    <property type="match status" value="1"/>
</dbReference>
<organism evidence="4 5">
    <name type="scientific">Haloferula sargassicola</name>
    <dbReference type="NCBI Taxonomy" id="490096"/>
    <lineage>
        <taxon>Bacteria</taxon>
        <taxon>Pseudomonadati</taxon>
        <taxon>Verrucomicrobiota</taxon>
        <taxon>Verrucomicrobiia</taxon>
        <taxon>Verrucomicrobiales</taxon>
        <taxon>Verrucomicrobiaceae</taxon>
        <taxon>Haloferula</taxon>
    </lineage>
</organism>
<dbReference type="PANTHER" id="PTHR30273">
    <property type="entry name" value="PERIPLASMIC SIGNAL SENSOR AND SIGMA FACTOR ACTIVATOR FECR-RELATED"/>
    <property type="match status" value="1"/>
</dbReference>
<dbReference type="EMBL" id="BAABRI010000027">
    <property type="protein sequence ID" value="GAA5484518.1"/>
    <property type="molecule type" value="Genomic_DNA"/>
</dbReference>
<evidence type="ECO:0000313" key="4">
    <source>
        <dbReference type="EMBL" id="GAA5484518.1"/>
    </source>
</evidence>
<protein>
    <recommendedName>
        <fullName evidence="3">FecR protein domain-containing protein</fullName>
    </recommendedName>
</protein>
<keyword evidence="2" id="KW-0472">Membrane</keyword>
<sequence length="490" mass="53855">MKGRDETEQLIHELVDGSIEPEDFARLQEILRTDREARQKYYALTCTDQLLCERFESSELAFARHASRHRWSEKRQHGHPWAWSLSVAALVMLVGFLALFLISSPTPPVPLTVSPDASFLIDGHRPAELEWKISERLDAQSGVVAARINASTTLCLESPASVILLDDQGSFELLNGRAWVETQGSAPDFLTKLRGATIRHLGTRFGVLADQDKVGEVHVEEGKVSLERPNEAPVILVDGEASRWSFQRPPHPVECNAAGFQHSLPSESILFLDDFNEPAGTLLRSKEPDVGNYWLPLKEKTPTRVGGGLLDTSGGYRHLSASFRTRHFGDGRHLFLVTVTTTPPSRLSDKTSRLGGSEGIRLWDDSGSSLCSLVALAKDGHRWRLRDEVTGKESGSLDLSALEAHQLTLCFEPDSGRLSLYEGATAQGKQLARIPCKAANYPVSLTVDNDDGGDLALTRLKVTSVSYPRRKDSASDANSSGANDMEHEGD</sequence>
<reference evidence="4 5" key="1">
    <citation type="submission" date="2024-02" db="EMBL/GenBank/DDBJ databases">
        <title>Haloferula sargassicola NBRC 104335.</title>
        <authorList>
            <person name="Ichikawa N."/>
            <person name="Katano-Makiyama Y."/>
            <person name="Hidaka K."/>
        </authorList>
    </citation>
    <scope>NUCLEOTIDE SEQUENCE [LARGE SCALE GENOMIC DNA]</scope>
    <source>
        <strain evidence="4 5">NBRC 104335</strain>
    </source>
</reference>
<name>A0ABP9UXC4_9BACT</name>
<gene>
    <name evidence="4" type="ORF">Hsar01_03762</name>
</gene>